<protein>
    <recommendedName>
        <fullName evidence="4">Scaffolding protein</fullName>
    </recommendedName>
</protein>
<gene>
    <name evidence="2" type="ORF">AOC05_04980</name>
</gene>
<dbReference type="Proteomes" id="UP000062833">
    <property type="component" value="Chromosome"/>
</dbReference>
<evidence type="ECO:0000313" key="2">
    <source>
        <dbReference type="EMBL" id="ALE91827.1"/>
    </source>
</evidence>
<dbReference type="AlphaFoldDB" id="A0A0M4QXG8"/>
<feature type="compositionally biased region" description="Basic and acidic residues" evidence="1">
    <location>
        <begin position="58"/>
        <end position="115"/>
    </location>
</feature>
<feature type="region of interest" description="Disordered" evidence="1">
    <location>
        <begin position="34"/>
        <end position="119"/>
    </location>
</feature>
<dbReference type="PATRIC" id="fig|656366.3.peg.1072"/>
<evidence type="ECO:0000313" key="3">
    <source>
        <dbReference type="Proteomes" id="UP000062833"/>
    </source>
</evidence>
<proteinExistence type="predicted"/>
<organism evidence="2 3">
    <name type="scientific">Arthrobacter alpinus</name>
    <dbReference type="NCBI Taxonomy" id="656366"/>
    <lineage>
        <taxon>Bacteria</taxon>
        <taxon>Bacillati</taxon>
        <taxon>Actinomycetota</taxon>
        <taxon>Actinomycetes</taxon>
        <taxon>Micrococcales</taxon>
        <taxon>Micrococcaceae</taxon>
        <taxon>Arthrobacter</taxon>
    </lineage>
</organism>
<dbReference type="OrthoDB" id="4946496at2"/>
<reference evidence="3" key="1">
    <citation type="submission" date="2015-09" db="EMBL/GenBank/DDBJ databases">
        <title>Complete genome of Arthrobacter alpinus strain R3.8.</title>
        <authorList>
            <person name="See-Too W.S."/>
            <person name="Chan K.G."/>
        </authorList>
    </citation>
    <scope>NUCLEOTIDE SEQUENCE [LARGE SCALE GENOMIC DNA]</scope>
    <source>
        <strain evidence="3">R3.8</strain>
    </source>
</reference>
<keyword evidence="3" id="KW-1185">Reference proteome</keyword>
<accession>A0A0M4QXG8</accession>
<dbReference type="EMBL" id="CP012677">
    <property type="protein sequence ID" value="ALE91827.1"/>
    <property type="molecule type" value="Genomic_DNA"/>
</dbReference>
<evidence type="ECO:0000256" key="1">
    <source>
        <dbReference type="SAM" id="MobiDB-lite"/>
    </source>
</evidence>
<dbReference type="RefSeq" id="WP_062006176.1">
    <property type="nucleotide sequence ID" value="NZ_CP012677.1"/>
</dbReference>
<feature type="region of interest" description="Disordered" evidence="1">
    <location>
        <begin position="162"/>
        <end position="200"/>
    </location>
</feature>
<name>A0A0M4QXG8_9MICC</name>
<dbReference type="KEGG" id="aaq:AOC05_04980"/>
<evidence type="ECO:0008006" key="4">
    <source>
        <dbReference type="Google" id="ProtNLM"/>
    </source>
</evidence>
<feature type="compositionally biased region" description="Low complexity" evidence="1">
    <location>
        <begin position="42"/>
        <end position="57"/>
    </location>
</feature>
<sequence>MSKRTIHGIDITAPGGITALMDFHRLTFGDAVMEEGAGGPAPAGATPAAALAETPAPEGDKPLGENGEKALASERDARKVAEARVRELEDASKSDEQKRGERFAQLEKSDREKDSTIGSLESTIQRYQIAASKGLDLDAAERLRGSTKEEIEADADEWIAKWGTSKSPREVPGAGARGEDRNDVAPGLDRLRQAYTTPSK</sequence>